<dbReference type="Proteomes" id="UP001162131">
    <property type="component" value="Unassembled WGS sequence"/>
</dbReference>
<keyword evidence="2" id="KW-1185">Reference proteome</keyword>
<proteinExistence type="predicted"/>
<accession>A0AAU9IJW6</accession>
<reference evidence="1" key="1">
    <citation type="submission" date="2021-09" db="EMBL/GenBank/DDBJ databases">
        <authorList>
            <consortium name="AG Swart"/>
            <person name="Singh M."/>
            <person name="Singh A."/>
            <person name="Seah K."/>
            <person name="Emmerich C."/>
        </authorList>
    </citation>
    <scope>NUCLEOTIDE SEQUENCE</scope>
    <source>
        <strain evidence="1">ATCC30299</strain>
    </source>
</reference>
<organism evidence="1 2">
    <name type="scientific">Blepharisma stoltei</name>
    <dbReference type="NCBI Taxonomy" id="1481888"/>
    <lineage>
        <taxon>Eukaryota</taxon>
        <taxon>Sar</taxon>
        <taxon>Alveolata</taxon>
        <taxon>Ciliophora</taxon>
        <taxon>Postciliodesmatophora</taxon>
        <taxon>Heterotrichea</taxon>
        <taxon>Heterotrichida</taxon>
        <taxon>Blepharismidae</taxon>
        <taxon>Blepharisma</taxon>
    </lineage>
</organism>
<name>A0AAU9IJW6_9CILI</name>
<dbReference type="AlphaFoldDB" id="A0AAU9IJW6"/>
<comment type="caution">
    <text evidence="1">The sequence shown here is derived from an EMBL/GenBank/DDBJ whole genome shotgun (WGS) entry which is preliminary data.</text>
</comment>
<sequence>MSGYVAHENISNHHDTENGVFQETEEQLLRKAALEEALSYLDEDSLCQVLLQAIKHFPTVKKYRDQLIVRIGELDKTFGEWVIKTAEEEKITKNLKQK</sequence>
<protein>
    <submittedName>
        <fullName evidence="1">Uncharacterized protein</fullName>
    </submittedName>
</protein>
<gene>
    <name evidence="1" type="ORF">BSTOLATCC_MIC11353</name>
</gene>
<dbReference type="EMBL" id="CAJZBQ010000012">
    <property type="protein sequence ID" value="CAG9314343.1"/>
    <property type="molecule type" value="Genomic_DNA"/>
</dbReference>
<evidence type="ECO:0000313" key="2">
    <source>
        <dbReference type="Proteomes" id="UP001162131"/>
    </source>
</evidence>
<evidence type="ECO:0000313" key="1">
    <source>
        <dbReference type="EMBL" id="CAG9314343.1"/>
    </source>
</evidence>